<evidence type="ECO:0000313" key="3">
    <source>
        <dbReference type="Proteomes" id="UP000298246"/>
    </source>
</evidence>
<feature type="compositionally biased region" description="Acidic residues" evidence="1">
    <location>
        <begin position="148"/>
        <end position="159"/>
    </location>
</feature>
<dbReference type="OrthoDB" id="1707441at2"/>
<dbReference type="RefSeq" id="WP_134756345.1">
    <property type="nucleotide sequence ID" value="NZ_MYFO02000019.1"/>
</dbReference>
<evidence type="ECO:0000256" key="1">
    <source>
        <dbReference type="SAM" id="MobiDB-lite"/>
    </source>
</evidence>
<proteinExistence type="predicted"/>
<protein>
    <submittedName>
        <fullName evidence="2">Uncharacterized protein</fullName>
    </submittedName>
</protein>
<comment type="caution">
    <text evidence="2">The sequence shown here is derived from an EMBL/GenBank/DDBJ whole genome shotgun (WGS) entry which is preliminary data.</text>
</comment>
<dbReference type="AlphaFoldDB" id="A0A4Y8PU49"/>
<dbReference type="Pfam" id="PF19848">
    <property type="entry name" value="DUF6323"/>
    <property type="match status" value="1"/>
</dbReference>
<sequence>MLLPRLLHALSHSLEDQAVFTLLEQNRYTQPHGLTLSPDDAHLLLAVREQALGHYDRVEIGVGAAAALIEVFAASVHMEADSFAGTLAELLELFYAIKSDTEDRIGDLVLIEAMKERFDGECGGAIELLRGSMEEYASRFRSGLTPGEESEDEEDAYER</sequence>
<evidence type="ECO:0000313" key="2">
    <source>
        <dbReference type="EMBL" id="TFE84214.1"/>
    </source>
</evidence>
<name>A0A4Y8PU49_9BACL</name>
<dbReference type="InterPro" id="IPR046286">
    <property type="entry name" value="DUF6323"/>
</dbReference>
<dbReference type="EMBL" id="MYFO01000037">
    <property type="protein sequence ID" value="TFE84214.1"/>
    <property type="molecule type" value="Genomic_DNA"/>
</dbReference>
<dbReference type="Proteomes" id="UP000298246">
    <property type="component" value="Unassembled WGS sequence"/>
</dbReference>
<feature type="region of interest" description="Disordered" evidence="1">
    <location>
        <begin position="140"/>
        <end position="159"/>
    </location>
</feature>
<keyword evidence="3" id="KW-1185">Reference proteome</keyword>
<organism evidence="2 3">
    <name type="scientific">Paenibacillus athensensis</name>
    <dbReference type="NCBI Taxonomy" id="1967502"/>
    <lineage>
        <taxon>Bacteria</taxon>
        <taxon>Bacillati</taxon>
        <taxon>Bacillota</taxon>
        <taxon>Bacilli</taxon>
        <taxon>Bacillales</taxon>
        <taxon>Paenibacillaceae</taxon>
        <taxon>Paenibacillus</taxon>
    </lineage>
</organism>
<reference evidence="2 3" key="1">
    <citation type="submission" date="2017-03" db="EMBL/GenBank/DDBJ databases">
        <title>Isolation of Levoglucosan Utilizing Bacteria.</title>
        <authorList>
            <person name="Arya A.S."/>
        </authorList>
    </citation>
    <scope>NUCLEOTIDE SEQUENCE [LARGE SCALE GENOMIC DNA]</scope>
    <source>
        <strain evidence="2 3">MEC069</strain>
    </source>
</reference>
<gene>
    <name evidence="2" type="ORF">B5M42_20795</name>
</gene>
<accession>A0A4Y8PU49</accession>